<dbReference type="PANTHER" id="PTHR43320">
    <property type="entry name" value="SUGAR KINASE"/>
    <property type="match status" value="1"/>
</dbReference>
<dbReference type="PANTHER" id="PTHR43320:SF3">
    <property type="entry name" value="CARBOHYDRATE KINASE PFKB DOMAIN-CONTAINING PROTEIN"/>
    <property type="match status" value="1"/>
</dbReference>
<dbReference type="GO" id="GO:0016301">
    <property type="term" value="F:kinase activity"/>
    <property type="evidence" value="ECO:0007669"/>
    <property type="project" value="UniProtKB-KW"/>
</dbReference>
<evidence type="ECO:0000256" key="2">
    <source>
        <dbReference type="ARBA" id="ARBA00022679"/>
    </source>
</evidence>
<accession>A0A8J8BB85</accession>
<evidence type="ECO:0000259" key="4">
    <source>
        <dbReference type="Pfam" id="PF00294"/>
    </source>
</evidence>
<dbReference type="InterPro" id="IPR011611">
    <property type="entry name" value="PfkB_dom"/>
</dbReference>
<gene>
    <name evidence="5" type="ORF">KGA66_11980</name>
</gene>
<protein>
    <submittedName>
        <fullName evidence="5">Carbohydrate kinase family protein</fullName>
    </submittedName>
</protein>
<feature type="domain" description="Carbohydrate kinase PfkB" evidence="4">
    <location>
        <begin position="13"/>
        <end position="328"/>
    </location>
</feature>
<dbReference type="Gene3D" id="3.40.1190.20">
    <property type="match status" value="1"/>
</dbReference>
<comment type="caution">
    <text evidence="5">The sequence shown here is derived from an EMBL/GenBank/DDBJ whole genome shotgun (WGS) entry which is preliminary data.</text>
</comment>
<evidence type="ECO:0000256" key="3">
    <source>
        <dbReference type="ARBA" id="ARBA00022777"/>
    </source>
</evidence>
<dbReference type="Proteomes" id="UP000677913">
    <property type="component" value="Unassembled WGS sequence"/>
</dbReference>
<sequence length="340" mass="33422">MNPGRPGGGGPAVVLLGDVMTDLVARLDGPLVPAGDSPARISVEGGGAAANTAAWLAGLGVRTVLLGRVGDDAAGRSATGALRAAGVETRFAVDRERPTGTVIVLVEPGGERTMVPDAGANAALAAEDLPTQVFRRAAHLHLSGYTLLRPGSRGAGLAALGLARAAGMTVSVDAASAGPLEAAGAARFLSWIGGIEILFANLPEARTLARASQGPSTAVTAAVGSSPLVHGAQPRTIGSVLTEHCRLAVVKLGAEGALACTSGGECEHVGAVPLDPGAAVDSTGAGDAFAAGFLRAWLAGRPVGDALRSGSALAARAVSGVGARPALPSIGTESQSTQSR</sequence>
<name>A0A8J8BB85_9ACTN</name>
<keyword evidence="2" id="KW-0808">Transferase</keyword>
<reference evidence="5" key="1">
    <citation type="submission" date="2021-04" db="EMBL/GenBank/DDBJ databases">
        <title>Genome based classification of Actinospica acidithermotolerans sp. nov., an actinobacterium isolated from an Indonesian hot spring.</title>
        <authorList>
            <person name="Kusuma A.B."/>
            <person name="Putra K.E."/>
            <person name="Nafisah S."/>
            <person name="Loh J."/>
            <person name="Nouioui I."/>
            <person name="Goodfellow M."/>
        </authorList>
    </citation>
    <scope>NUCLEOTIDE SEQUENCE</scope>
    <source>
        <strain evidence="5">DSM 45618</strain>
    </source>
</reference>
<evidence type="ECO:0000313" key="6">
    <source>
        <dbReference type="Proteomes" id="UP000677913"/>
    </source>
</evidence>
<comment type="similarity">
    <text evidence="1">Belongs to the carbohydrate kinase PfkB family.</text>
</comment>
<dbReference type="PROSITE" id="PS00584">
    <property type="entry name" value="PFKB_KINASES_2"/>
    <property type="match status" value="1"/>
</dbReference>
<keyword evidence="3 5" id="KW-0418">Kinase</keyword>
<dbReference type="Pfam" id="PF00294">
    <property type="entry name" value="PfkB"/>
    <property type="match status" value="1"/>
</dbReference>
<dbReference type="InterPro" id="IPR052700">
    <property type="entry name" value="Carb_kinase_PfkB-like"/>
</dbReference>
<proteinExistence type="inferred from homology"/>
<dbReference type="InterPro" id="IPR002173">
    <property type="entry name" value="Carboh/pur_kinase_PfkB_CS"/>
</dbReference>
<dbReference type="RefSeq" id="WP_211467778.1">
    <property type="nucleotide sequence ID" value="NZ_JAGSXH010000034.1"/>
</dbReference>
<keyword evidence="6" id="KW-1185">Reference proteome</keyword>
<organism evidence="5 6">
    <name type="scientific">Actinocrinis puniceicyclus</name>
    <dbReference type="NCBI Taxonomy" id="977794"/>
    <lineage>
        <taxon>Bacteria</taxon>
        <taxon>Bacillati</taxon>
        <taxon>Actinomycetota</taxon>
        <taxon>Actinomycetes</taxon>
        <taxon>Catenulisporales</taxon>
        <taxon>Actinospicaceae</taxon>
        <taxon>Actinocrinis</taxon>
    </lineage>
</organism>
<evidence type="ECO:0000256" key="1">
    <source>
        <dbReference type="ARBA" id="ARBA00010688"/>
    </source>
</evidence>
<dbReference type="InterPro" id="IPR029056">
    <property type="entry name" value="Ribokinase-like"/>
</dbReference>
<dbReference type="AlphaFoldDB" id="A0A8J8BB85"/>
<dbReference type="EMBL" id="JAGSXH010000034">
    <property type="protein sequence ID" value="MBS2963772.1"/>
    <property type="molecule type" value="Genomic_DNA"/>
</dbReference>
<evidence type="ECO:0000313" key="5">
    <source>
        <dbReference type="EMBL" id="MBS2963772.1"/>
    </source>
</evidence>
<dbReference type="SUPFAM" id="SSF53613">
    <property type="entry name" value="Ribokinase-like"/>
    <property type="match status" value="1"/>
</dbReference>